<reference evidence="2" key="1">
    <citation type="submission" date="2022-07" db="EMBL/GenBank/DDBJ databases">
        <title>Phylogenomic reconstructions and comparative analyses of Kickxellomycotina fungi.</title>
        <authorList>
            <person name="Reynolds N.K."/>
            <person name="Stajich J.E."/>
            <person name="Barry K."/>
            <person name="Grigoriev I.V."/>
            <person name="Crous P."/>
            <person name="Smith M.E."/>
        </authorList>
    </citation>
    <scope>NUCLEOTIDE SEQUENCE</scope>
    <source>
        <strain evidence="2">NBRC 105414</strain>
    </source>
</reference>
<evidence type="ECO:0000313" key="2">
    <source>
        <dbReference type="EMBL" id="KAJ2776357.1"/>
    </source>
</evidence>
<organism evidence="2 3">
    <name type="scientific">Coemansia javaensis</name>
    <dbReference type="NCBI Taxonomy" id="2761396"/>
    <lineage>
        <taxon>Eukaryota</taxon>
        <taxon>Fungi</taxon>
        <taxon>Fungi incertae sedis</taxon>
        <taxon>Zoopagomycota</taxon>
        <taxon>Kickxellomycotina</taxon>
        <taxon>Kickxellomycetes</taxon>
        <taxon>Kickxellales</taxon>
        <taxon>Kickxellaceae</taxon>
        <taxon>Coemansia</taxon>
    </lineage>
</organism>
<dbReference type="SMART" id="SM00717">
    <property type="entry name" value="SANT"/>
    <property type="match status" value="1"/>
</dbReference>
<name>A0A9W8H0R9_9FUNG</name>
<evidence type="ECO:0000313" key="3">
    <source>
        <dbReference type="Proteomes" id="UP001140217"/>
    </source>
</evidence>
<dbReference type="InterPro" id="IPR009057">
    <property type="entry name" value="Homeodomain-like_sf"/>
</dbReference>
<protein>
    <recommendedName>
        <fullName evidence="1">Myb-like domain-containing protein</fullName>
    </recommendedName>
</protein>
<dbReference type="PROSITE" id="PS50090">
    <property type="entry name" value="MYB_LIKE"/>
    <property type="match status" value="1"/>
</dbReference>
<dbReference type="SUPFAM" id="SSF46689">
    <property type="entry name" value="Homeodomain-like"/>
    <property type="match status" value="1"/>
</dbReference>
<dbReference type="AlphaFoldDB" id="A0A9W8H0R9"/>
<dbReference type="Gene3D" id="1.10.10.60">
    <property type="entry name" value="Homeodomain-like"/>
    <property type="match status" value="1"/>
</dbReference>
<dbReference type="Pfam" id="PF00249">
    <property type="entry name" value="Myb_DNA-binding"/>
    <property type="match status" value="1"/>
</dbReference>
<keyword evidence="3" id="KW-1185">Reference proteome</keyword>
<dbReference type="Proteomes" id="UP001140217">
    <property type="component" value="Unassembled WGS sequence"/>
</dbReference>
<dbReference type="InterPro" id="IPR001005">
    <property type="entry name" value="SANT/Myb"/>
</dbReference>
<evidence type="ECO:0000259" key="1">
    <source>
        <dbReference type="PROSITE" id="PS50090"/>
    </source>
</evidence>
<dbReference type="OrthoDB" id="2143914at2759"/>
<accession>A0A9W8H0R9</accession>
<dbReference type="CDD" id="cd00167">
    <property type="entry name" value="SANT"/>
    <property type="match status" value="1"/>
</dbReference>
<gene>
    <name evidence="2" type="ORF">H4R18_005709</name>
</gene>
<comment type="caution">
    <text evidence="2">The sequence shown here is derived from an EMBL/GenBank/DDBJ whole genome shotgun (WGS) entry which is preliminary data.</text>
</comment>
<proteinExistence type="predicted"/>
<feature type="domain" description="Myb-like" evidence="1">
    <location>
        <begin position="401"/>
        <end position="453"/>
    </location>
</feature>
<dbReference type="EMBL" id="JANBUL010000369">
    <property type="protein sequence ID" value="KAJ2776357.1"/>
    <property type="molecule type" value="Genomic_DNA"/>
</dbReference>
<sequence length="457" mass="51737">MPPVRRSRRLAAATTRTIVEVVIERPAARPPVRSTAEKLAAAAATARSWRARVTECADRAYSAERGRIDWEAVAAELGLPLIGCLHMFDASLSKVQVRALPAAADWSVDDGRAMADFVSDNFGTLAGDVWRLAGVYMNTSEADCLASYRRLSSDGMAVGVCESIQKCREDGMSWGDIHKMFPVYKSASTLRRGWTPAENERIKEIVMQHHAPSYSLPAIDVAMREFPNKPLSQGVQRQHDLGLGVDWTKVSWVVGLSEIKCLELCRFSEGKARWTYDPDMFCQVTADRMEAFIAKHYPPPAAPNFNAVSNYMWIDINDCIRMAQLLRGEFEWTDEARARMIRMREQGMTYKEIARQLSPNLTADKDQIARDILSGTATTTEAALRLDVPNRFVVAMVKRFQSRMYSSVWTDQEVEQLLEYTRTHDPPYSWKTFSALLGTKSPIQCRRKWWFVVRPHA</sequence>